<dbReference type="GO" id="GO:0003700">
    <property type="term" value="F:DNA-binding transcription factor activity"/>
    <property type="evidence" value="ECO:0007669"/>
    <property type="project" value="InterPro"/>
</dbReference>
<dbReference type="PANTHER" id="PTHR38600">
    <property type="entry name" value="TRANSCRIPTIONAL REGULATORY PROTEIN"/>
    <property type="match status" value="1"/>
</dbReference>
<accession>A0A369TP34</accession>
<feature type="domain" description="HTH arsR-type" evidence="1">
    <location>
        <begin position="1"/>
        <end position="103"/>
    </location>
</feature>
<organism evidence="2 3">
    <name type="scientific">Thalassococcus profundi</name>
    <dbReference type="NCBI Taxonomy" id="2282382"/>
    <lineage>
        <taxon>Bacteria</taxon>
        <taxon>Pseudomonadati</taxon>
        <taxon>Pseudomonadota</taxon>
        <taxon>Alphaproteobacteria</taxon>
        <taxon>Rhodobacterales</taxon>
        <taxon>Roseobacteraceae</taxon>
        <taxon>Thalassococcus</taxon>
    </lineage>
</organism>
<evidence type="ECO:0000259" key="1">
    <source>
        <dbReference type="PROSITE" id="PS50987"/>
    </source>
</evidence>
<dbReference type="Gene3D" id="1.10.10.10">
    <property type="entry name" value="Winged helix-like DNA-binding domain superfamily/Winged helix DNA-binding domain"/>
    <property type="match status" value="1"/>
</dbReference>
<protein>
    <submittedName>
        <fullName evidence="2">ArsR family transcriptional regulator</fullName>
    </submittedName>
</protein>
<evidence type="ECO:0000313" key="2">
    <source>
        <dbReference type="EMBL" id="RDD67051.1"/>
    </source>
</evidence>
<dbReference type="InterPro" id="IPR001845">
    <property type="entry name" value="HTH_ArsR_DNA-bd_dom"/>
</dbReference>
<dbReference type="EMBL" id="QPMK01000003">
    <property type="protein sequence ID" value="RDD67051.1"/>
    <property type="molecule type" value="Genomic_DNA"/>
</dbReference>
<proteinExistence type="predicted"/>
<dbReference type="InterPro" id="IPR036390">
    <property type="entry name" value="WH_DNA-bd_sf"/>
</dbReference>
<dbReference type="Pfam" id="PF12840">
    <property type="entry name" value="HTH_20"/>
    <property type="match status" value="1"/>
</dbReference>
<dbReference type="AlphaFoldDB" id="A0A369TP34"/>
<reference evidence="2 3" key="1">
    <citation type="submission" date="2018-07" db="EMBL/GenBank/DDBJ databases">
        <title>Thalassococcus profundi sp. nov., a marine bacterium isolated from deep seawater of Okinawa Trough.</title>
        <authorList>
            <person name="Yu M."/>
        </authorList>
    </citation>
    <scope>NUCLEOTIDE SEQUENCE [LARGE SCALE GENOMIC DNA]</scope>
    <source>
        <strain evidence="2 3">WRAS1</strain>
    </source>
</reference>
<sequence>MTKHDPRLDRLFHALSDPTRRGIVERLAHGPATVSELAEPTGMALPTVMRHIAVLAEGGLVRTEKAGRARLCHAVPDPMDAARDWMEAQRAIWIARLDRMEAHILKKDLEDD</sequence>
<dbReference type="Proteomes" id="UP000253977">
    <property type="component" value="Unassembled WGS sequence"/>
</dbReference>
<dbReference type="InterPro" id="IPR011991">
    <property type="entry name" value="ArsR-like_HTH"/>
</dbReference>
<name>A0A369TP34_9RHOB</name>
<dbReference type="PRINTS" id="PR00778">
    <property type="entry name" value="HTHARSR"/>
</dbReference>
<dbReference type="CDD" id="cd00090">
    <property type="entry name" value="HTH_ARSR"/>
    <property type="match status" value="1"/>
</dbReference>
<dbReference type="PANTHER" id="PTHR38600:SF2">
    <property type="entry name" value="SLL0088 PROTEIN"/>
    <property type="match status" value="1"/>
</dbReference>
<dbReference type="PROSITE" id="PS50987">
    <property type="entry name" value="HTH_ARSR_2"/>
    <property type="match status" value="1"/>
</dbReference>
<dbReference type="SUPFAM" id="SSF46785">
    <property type="entry name" value="Winged helix' DNA-binding domain"/>
    <property type="match status" value="1"/>
</dbReference>
<keyword evidence="3" id="KW-1185">Reference proteome</keyword>
<dbReference type="OrthoDB" id="9790747at2"/>
<dbReference type="NCBIfam" id="NF033788">
    <property type="entry name" value="HTH_metalloreg"/>
    <property type="match status" value="1"/>
</dbReference>
<dbReference type="InterPro" id="IPR036388">
    <property type="entry name" value="WH-like_DNA-bd_sf"/>
</dbReference>
<dbReference type="RefSeq" id="WP_114509800.1">
    <property type="nucleotide sequence ID" value="NZ_QPMK01000003.1"/>
</dbReference>
<dbReference type="SMART" id="SM00418">
    <property type="entry name" value="HTH_ARSR"/>
    <property type="match status" value="1"/>
</dbReference>
<gene>
    <name evidence="2" type="ORF">DU478_04725</name>
</gene>
<evidence type="ECO:0000313" key="3">
    <source>
        <dbReference type="Proteomes" id="UP000253977"/>
    </source>
</evidence>
<comment type="caution">
    <text evidence="2">The sequence shown here is derived from an EMBL/GenBank/DDBJ whole genome shotgun (WGS) entry which is preliminary data.</text>
</comment>